<dbReference type="EMBL" id="BJVI01000055">
    <property type="protein sequence ID" value="GEL20050.1"/>
    <property type="molecule type" value="Genomic_DNA"/>
</dbReference>
<dbReference type="OrthoDB" id="3579861at2"/>
<comment type="similarity">
    <text evidence="2">Belongs to the CpsC/CapA family.</text>
</comment>
<dbReference type="InterPro" id="IPR050445">
    <property type="entry name" value="Bact_polysacc_biosynth/exp"/>
</dbReference>
<evidence type="ECO:0000256" key="3">
    <source>
        <dbReference type="ARBA" id="ARBA00022475"/>
    </source>
</evidence>
<evidence type="ECO:0000313" key="10">
    <source>
        <dbReference type="EMBL" id="GEL20050.1"/>
    </source>
</evidence>
<dbReference type="PANTHER" id="PTHR32309">
    <property type="entry name" value="TYROSINE-PROTEIN KINASE"/>
    <property type="match status" value="1"/>
</dbReference>
<comment type="subcellular location">
    <subcellularLocation>
        <location evidence="1">Cell membrane</location>
        <topology evidence="1">Multi-pass membrane protein</topology>
    </subcellularLocation>
</comment>
<keyword evidence="5 8" id="KW-1133">Transmembrane helix</keyword>
<evidence type="ECO:0000256" key="7">
    <source>
        <dbReference type="SAM" id="Coils"/>
    </source>
</evidence>
<proteinExistence type="inferred from homology"/>
<gene>
    <name evidence="10" type="ORF">PA7_38870</name>
</gene>
<keyword evidence="7" id="KW-0175">Coiled coil</keyword>
<keyword evidence="3" id="KW-1003">Cell membrane</keyword>
<reference evidence="10 11" key="1">
    <citation type="submission" date="2019-07" db="EMBL/GenBank/DDBJ databases">
        <title>Whole genome shotgun sequence of Pseudonocardia asaccharolytica NBRC 16224.</title>
        <authorList>
            <person name="Hosoyama A."/>
            <person name="Uohara A."/>
            <person name="Ohji S."/>
            <person name="Ichikawa N."/>
        </authorList>
    </citation>
    <scope>NUCLEOTIDE SEQUENCE [LARGE SCALE GENOMIC DNA]</scope>
    <source>
        <strain evidence="10 11">NBRC 16224</strain>
    </source>
</reference>
<feature type="coiled-coil region" evidence="7">
    <location>
        <begin position="151"/>
        <end position="185"/>
    </location>
</feature>
<evidence type="ECO:0000256" key="8">
    <source>
        <dbReference type="SAM" id="Phobius"/>
    </source>
</evidence>
<keyword evidence="4 8" id="KW-0812">Transmembrane</keyword>
<protein>
    <recommendedName>
        <fullName evidence="9">Polysaccharide chain length determinant N-terminal domain-containing protein</fullName>
    </recommendedName>
</protein>
<dbReference type="Pfam" id="PF02706">
    <property type="entry name" value="Wzz"/>
    <property type="match status" value="1"/>
</dbReference>
<keyword evidence="11" id="KW-1185">Reference proteome</keyword>
<dbReference type="STRING" id="1123024.GCA_000423625_03775"/>
<dbReference type="AlphaFoldDB" id="A0A511D5H4"/>
<evidence type="ECO:0000313" key="11">
    <source>
        <dbReference type="Proteomes" id="UP000321328"/>
    </source>
</evidence>
<evidence type="ECO:0000259" key="9">
    <source>
        <dbReference type="Pfam" id="PF02706"/>
    </source>
</evidence>
<dbReference type="InterPro" id="IPR003856">
    <property type="entry name" value="LPS_length_determ_N"/>
</dbReference>
<evidence type="ECO:0000256" key="5">
    <source>
        <dbReference type="ARBA" id="ARBA00022989"/>
    </source>
</evidence>
<evidence type="ECO:0000256" key="4">
    <source>
        <dbReference type="ARBA" id="ARBA00022692"/>
    </source>
</evidence>
<dbReference type="PANTHER" id="PTHR32309:SF31">
    <property type="entry name" value="CAPSULAR EXOPOLYSACCHARIDE FAMILY"/>
    <property type="match status" value="1"/>
</dbReference>
<keyword evidence="6 8" id="KW-0472">Membrane</keyword>
<feature type="domain" description="Polysaccharide chain length determinant N-terminal" evidence="9">
    <location>
        <begin position="16"/>
        <end position="75"/>
    </location>
</feature>
<accession>A0A511D5H4</accession>
<feature type="transmembrane region" description="Helical" evidence="8">
    <location>
        <begin position="241"/>
        <end position="268"/>
    </location>
</feature>
<comment type="caution">
    <text evidence="10">The sequence shown here is derived from an EMBL/GenBank/DDBJ whole genome shotgun (WGS) entry which is preliminary data.</text>
</comment>
<feature type="transmembrane region" description="Helical" evidence="8">
    <location>
        <begin position="31"/>
        <end position="50"/>
    </location>
</feature>
<name>A0A511D5H4_9PSEU</name>
<dbReference type="RefSeq" id="WP_051233283.1">
    <property type="nucleotide sequence ID" value="NZ_AUII01000022.1"/>
</dbReference>
<organism evidence="10 11">
    <name type="scientific">Pseudonocardia asaccharolytica DSM 44247 = NBRC 16224</name>
    <dbReference type="NCBI Taxonomy" id="1123024"/>
    <lineage>
        <taxon>Bacteria</taxon>
        <taxon>Bacillati</taxon>
        <taxon>Actinomycetota</taxon>
        <taxon>Actinomycetes</taxon>
        <taxon>Pseudonocardiales</taxon>
        <taxon>Pseudonocardiaceae</taxon>
        <taxon>Pseudonocardia</taxon>
    </lineage>
</organism>
<evidence type="ECO:0000256" key="2">
    <source>
        <dbReference type="ARBA" id="ARBA00006683"/>
    </source>
</evidence>
<evidence type="ECO:0000256" key="1">
    <source>
        <dbReference type="ARBA" id="ARBA00004651"/>
    </source>
</evidence>
<evidence type="ECO:0000256" key="6">
    <source>
        <dbReference type="ARBA" id="ARBA00023136"/>
    </source>
</evidence>
<dbReference type="Proteomes" id="UP000321328">
    <property type="component" value="Unassembled WGS sequence"/>
</dbReference>
<dbReference type="GO" id="GO:0005886">
    <property type="term" value="C:plasma membrane"/>
    <property type="evidence" value="ECO:0007669"/>
    <property type="project" value="UniProtKB-SubCell"/>
</dbReference>
<sequence>MTTTATTATSSPEPLVDLQRLVAGIRWRRRLWAGCAVIGLLLGVLLTFVMPSRVTAAARVYVVHENEEVGDPTVLMGTDVAVFETSRIAAAALQRLHSAESVEDFRESYSGEAVAPNVLGLTVRAAGAHEALATATALAEAFIADHVQRTEDVAKAQVAALRDQGAQAERELAEVDAALAAANRAGDARQTAALETRRGALSGQIQDITQTAAMASIGSPQVAAGTQILDTPHVTSRSLPVAAGLAGVVGLVIGLGVGLALAAVASVVQDRPVLRRDIAAHLGASVIVQLPAPRRRPFRRGKHRAELERGRAAATLARLIRDAPAGVSLLELGCPEPAAALALDIARELVLEHPVLVVDDLPGRPVSRYAAASQNPVQVLDGAGYPDVRPEPGVPDRFSLGVGTVGPGAAWTDLARLGREGLLVVRAGQAGTEWLHTVARQLADVEIVVIGVVLVHPDPRDRSDGTLWDGLHLALRGRTVSLRDRPVPAAAAAPVTHVEVR</sequence>